<dbReference type="Proteomes" id="UP000485621">
    <property type="component" value="Unassembled WGS sequence"/>
</dbReference>
<comment type="caution">
    <text evidence="1">The sequence shown here is derived from an EMBL/GenBank/DDBJ whole genome shotgun (WGS) entry which is preliminary data.</text>
</comment>
<reference evidence="1" key="1">
    <citation type="submission" date="2017-02" db="EMBL/GenBank/DDBJ databases">
        <title>Delving into the versatile metabolic prowess of the omnipresent phylum Bacteroidetes.</title>
        <authorList>
            <person name="Nobu M.K."/>
            <person name="Mei R."/>
            <person name="Narihiro T."/>
            <person name="Kuroda K."/>
            <person name="Liu W.-T."/>
        </authorList>
    </citation>
    <scope>NUCLEOTIDE SEQUENCE</scope>
    <source>
        <strain evidence="1">ADurb.Bin160</strain>
    </source>
</reference>
<sequence length="46" mass="5319">MKKLITAQNRIRNRKPDYKKVSYLGIVDSEDLPLAKFSEKIIAKKA</sequence>
<gene>
    <name evidence="1" type="ORF">BWY04_00227</name>
</gene>
<proteinExistence type="predicted"/>
<name>A0A1V5ZQ29_9BACT</name>
<evidence type="ECO:0000313" key="1">
    <source>
        <dbReference type="EMBL" id="OQB42349.1"/>
    </source>
</evidence>
<protein>
    <submittedName>
        <fullName evidence="1">Uncharacterized protein</fullName>
    </submittedName>
</protein>
<dbReference type="EMBL" id="MWDB01000003">
    <property type="protein sequence ID" value="OQB42349.1"/>
    <property type="molecule type" value="Genomic_DNA"/>
</dbReference>
<dbReference type="AlphaFoldDB" id="A0A1V5ZQ29"/>
<organism evidence="1">
    <name type="scientific">candidate division CPR1 bacterium ADurb.Bin160</name>
    <dbReference type="NCBI Taxonomy" id="1852826"/>
    <lineage>
        <taxon>Bacteria</taxon>
        <taxon>candidate division CPR1</taxon>
    </lineage>
</organism>
<accession>A0A1V5ZQ29</accession>